<evidence type="ECO:0000259" key="3">
    <source>
        <dbReference type="Pfam" id="PF00561"/>
    </source>
</evidence>
<dbReference type="Gene3D" id="3.50.50.60">
    <property type="entry name" value="FAD/NAD(P)-binding domain"/>
    <property type="match status" value="1"/>
</dbReference>
<dbReference type="Pfam" id="PF00561">
    <property type="entry name" value="Abhydrolase_1"/>
    <property type="match status" value="1"/>
</dbReference>
<gene>
    <name evidence="4" type="ORF">OOU_Y34scaffold00666g110</name>
</gene>
<organism evidence="4">
    <name type="scientific">Pyricularia oryzae (strain Y34)</name>
    <name type="common">Rice blast fungus</name>
    <name type="synonym">Magnaporthe oryzae</name>
    <dbReference type="NCBI Taxonomy" id="1143189"/>
    <lineage>
        <taxon>Eukaryota</taxon>
        <taxon>Fungi</taxon>
        <taxon>Dikarya</taxon>
        <taxon>Ascomycota</taxon>
        <taxon>Pezizomycotina</taxon>
        <taxon>Sordariomycetes</taxon>
        <taxon>Sordariomycetidae</taxon>
        <taxon>Magnaporthales</taxon>
        <taxon>Pyriculariaceae</taxon>
        <taxon>Pyricularia</taxon>
    </lineage>
</organism>
<dbReference type="PANTHER" id="PTHR11787">
    <property type="entry name" value="RAB GDP-DISSOCIATION INHIBITOR"/>
    <property type="match status" value="1"/>
</dbReference>
<dbReference type="Pfam" id="PF00996">
    <property type="entry name" value="GDI"/>
    <property type="match status" value="2"/>
</dbReference>
<evidence type="ECO:0000256" key="2">
    <source>
        <dbReference type="SAM" id="MobiDB-lite"/>
    </source>
</evidence>
<dbReference type="EMBL" id="JH793700">
    <property type="protein sequence ID" value="ELQ36249.1"/>
    <property type="molecule type" value="Genomic_DNA"/>
</dbReference>
<dbReference type="InterPro" id="IPR018203">
    <property type="entry name" value="GDP_dissociation_inhibitor"/>
</dbReference>
<dbReference type="InterPro" id="IPR000073">
    <property type="entry name" value="AB_hydrolase_1"/>
</dbReference>
<dbReference type="PRINTS" id="PR00891">
    <property type="entry name" value="RABGDIREP"/>
</dbReference>
<evidence type="ECO:0000313" key="4">
    <source>
        <dbReference type="EMBL" id="ELQ36249.1"/>
    </source>
</evidence>
<dbReference type="GO" id="GO:0005634">
    <property type="term" value="C:nucleus"/>
    <property type="evidence" value="ECO:0007669"/>
    <property type="project" value="TreeGrafter"/>
</dbReference>
<comment type="similarity">
    <text evidence="1">Belongs to the Rab GDI family.</text>
</comment>
<dbReference type="InterPro" id="IPR036188">
    <property type="entry name" value="FAD/NAD-bd_sf"/>
</dbReference>
<dbReference type="PANTHER" id="PTHR11787:SF4">
    <property type="entry name" value="CHM, RAB ESCORT PROTEIN 1"/>
    <property type="match status" value="1"/>
</dbReference>
<dbReference type="SUPFAM" id="SSF53474">
    <property type="entry name" value="alpha/beta-Hydrolases"/>
    <property type="match status" value="1"/>
</dbReference>
<dbReference type="GO" id="GO:0016192">
    <property type="term" value="P:vesicle-mediated transport"/>
    <property type="evidence" value="ECO:0007669"/>
    <property type="project" value="TreeGrafter"/>
</dbReference>
<dbReference type="PRINTS" id="PR00111">
    <property type="entry name" value="ABHYDROLASE"/>
</dbReference>
<dbReference type="Proteomes" id="UP000011086">
    <property type="component" value="Unassembled WGS sequence"/>
</dbReference>
<accession>A0AA97NTR8</accession>
<dbReference type="GO" id="GO:0007264">
    <property type="term" value="P:small GTPase-mediated signal transduction"/>
    <property type="evidence" value="ECO:0007669"/>
    <property type="project" value="InterPro"/>
</dbReference>
<proteinExistence type="inferred from homology"/>
<dbReference type="GO" id="GO:0005829">
    <property type="term" value="C:cytosol"/>
    <property type="evidence" value="ECO:0007669"/>
    <property type="project" value="TreeGrafter"/>
</dbReference>
<dbReference type="AlphaFoldDB" id="A0AA97NTR8"/>
<protein>
    <submittedName>
        <fullName evidence="4">Rab proteins geranylgeranyltransferase component A</fullName>
    </submittedName>
</protein>
<name>A0AA97NTR8_PYRO3</name>
<dbReference type="GO" id="GO:0005092">
    <property type="term" value="F:GDP-dissociation inhibitor activity"/>
    <property type="evidence" value="ECO:0007669"/>
    <property type="project" value="InterPro"/>
</dbReference>
<feature type="domain" description="AB hydrolase-1" evidence="3">
    <location>
        <begin position="93"/>
        <end position="226"/>
    </location>
</feature>
<feature type="region of interest" description="Disordered" evidence="2">
    <location>
        <begin position="259"/>
        <end position="281"/>
    </location>
</feature>
<dbReference type="InterPro" id="IPR029058">
    <property type="entry name" value="AB_hydrolase_fold"/>
</dbReference>
<sequence length="979" mass="105713">MATSNLGQLQKGLVALAGVAALATLLASRQRQRIQTKQPWLDGPLRTLLPELSATEAEALPYPPDALPGRRDVPTPYGVIHVFEWGPEDGERVLFVHGIGTPCVALGGMAAELVEMGKCRVMVFDLFGRGYSDAPSDLPYDMRLYTTQILLVLASSHLPWTGDEGFHLVGYSLGGGISVPFATYFPHMVRSLTLVAGGGLIRESHVGWRSRLLYSSGWLPEGLLQRLVKSRLMPQTSGSTEEQQGSFLKEGVVMEAAEAPPQDLGVRPQGNSDASGGESFDKAVLPGGATVSSVMSWQLRHHSGFVPAFMSTIRHAPIYGEWGHWRRLGSLLAERRVVGGSTPRGLVGGKVLLVLGRTDPVIVKEELVHDATEALGQDGFEAAVLKAVIYQVYLVIEALHCKAERLVEKGRKFRLQIAPTNLSYQHVRCEHAPHSKHRTYVPPEQQVGNMESLNETLWDVVICGTGLQQSLLALALSRSDKKVLHLDPNNFYGGPEAALTLLEAEEWAKAHSSQQQSPSGDLKCASAPSTFASANVTRPQDGDEATGGLSSPRAYSLALAPHIIHARSRLVEQLVSSRAFRQLEFLAVGSFFVLSRSSSQDTANPLRLTRIPSTREDVFSDSSIPARAKRSLMKFLKFVLDYNSEPQTEIWQAEADSPLAGFLETKFKLDNDLRAYVVTLTLAPDGNAITTKDGLAAIHRHLTSMGYFGPGFAAVYPKWGGASEIAQVACRSGAVGGGVYMLGTGIKNIKTAESDESEVDSLSIELSNETVVRTKLLVRGMEDRPAVPSDKGHAIDRQSLSRLVAVVNSPLSSLFEPVVEGAPLPAVAVIACAPGTLNGIGDIGSQEYPVYMIVHSSDTGECPSGQSLLYLSTQSTISSQKMLQQSIEPILASVTSSSGASTPRCLWSLSYEQTRETSSTQIDGKVVTVPGVPLTLAFGDETLDPVFEAWKVVMGEDADPESYMKFADREGMGDEDNDM</sequence>
<reference evidence="4" key="1">
    <citation type="journal article" date="2012" name="PLoS Genet.">
        <title>Comparative analysis of the genomes of two field isolates of the rice blast fungus Magnaporthe oryzae.</title>
        <authorList>
            <person name="Xue M."/>
            <person name="Yang J."/>
            <person name="Li Z."/>
            <person name="Hu S."/>
            <person name="Yao N."/>
            <person name="Dean R.A."/>
            <person name="Zhao W."/>
            <person name="Shen M."/>
            <person name="Zhang H."/>
            <person name="Li C."/>
            <person name="Liu L."/>
            <person name="Cao L."/>
            <person name="Xu X."/>
            <person name="Xing Y."/>
            <person name="Hsiang T."/>
            <person name="Zhang Z."/>
            <person name="Xu J.R."/>
            <person name="Peng Y.L."/>
        </authorList>
    </citation>
    <scope>NUCLEOTIDE SEQUENCE</scope>
    <source>
        <strain evidence="4">Y34</strain>
    </source>
</reference>
<dbReference type="GO" id="GO:0005968">
    <property type="term" value="C:Rab-protein geranylgeranyltransferase complex"/>
    <property type="evidence" value="ECO:0007669"/>
    <property type="project" value="TreeGrafter"/>
</dbReference>
<evidence type="ECO:0000256" key="1">
    <source>
        <dbReference type="ARBA" id="ARBA00005593"/>
    </source>
</evidence>
<dbReference type="Gene3D" id="3.30.519.10">
    <property type="entry name" value="Guanine Nucleotide Dissociation Inhibitor, domain 2"/>
    <property type="match status" value="1"/>
</dbReference>
<dbReference type="Gene3D" id="3.40.50.1820">
    <property type="entry name" value="alpha/beta hydrolase"/>
    <property type="match status" value="1"/>
</dbReference>
<dbReference type="SUPFAM" id="SSF51905">
    <property type="entry name" value="FAD/NAD(P)-binding domain"/>
    <property type="match status" value="1"/>
</dbReference>
<dbReference type="Gene3D" id="1.10.405.10">
    <property type="entry name" value="Guanine Nucleotide Dissociation Inhibitor, domain 1"/>
    <property type="match status" value="1"/>
</dbReference>